<dbReference type="AlphaFoldDB" id="A0A964TAA6"/>
<name>A0A964TAA6_9FLAO</name>
<protein>
    <submittedName>
        <fullName evidence="2">LmbE family protein</fullName>
    </submittedName>
</protein>
<dbReference type="InterPro" id="IPR024078">
    <property type="entry name" value="LmbE-like_dom_sf"/>
</dbReference>
<dbReference type="Gene3D" id="3.40.50.10320">
    <property type="entry name" value="LmbE-like"/>
    <property type="match status" value="1"/>
</dbReference>
<proteinExistence type="predicted"/>
<dbReference type="Pfam" id="PF02585">
    <property type="entry name" value="PIG-L"/>
    <property type="match status" value="1"/>
</dbReference>
<feature type="signal peptide" evidence="1">
    <location>
        <begin position="1"/>
        <end position="19"/>
    </location>
</feature>
<organism evidence="2 3">
    <name type="scientific">Flagellimonas ochracea</name>
    <dbReference type="NCBI Taxonomy" id="2696472"/>
    <lineage>
        <taxon>Bacteria</taxon>
        <taxon>Pseudomonadati</taxon>
        <taxon>Bacteroidota</taxon>
        <taxon>Flavobacteriia</taxon>
        <taxon>Flavobacteriales</taxon>
        <taxon>Flavobacteriaceae</taxon>
        <taxon>Flagellimonas</taxon>
    </lineage>
</organism>
<evidence type="ECO:0000313" key="2">
    <source>
        <dbReference type="EMBL" id="NAY91167.1"/>
    </source>
</evidence>
<reference evidence="2" key="1">
    <citation type="submission" date="2020-01" db="EMBL/GenBank/DDBJ databases">
        <title>Muricauda ochracea sp. nov., isolated from a tidal flat of Garorim bay in Korea.</title>
        <authorList>
            <person name="Kim D."/>
            <person name="Yoo Y."/>
            <person name="Kim J.-J."/>
        </authorList>
    </citation>
    <scope>NUCLEOTIDE SEQUENCE</scope>
    <source>
        <strain evidence="2">JGD-17</strain>
    </source>
</reference>
<gene>
    <name evidence="2" type="ORF">GTQ34_04475</name>
</gene>
<dbReference type="RefSeq" id="WP_166522550.1">
    <property type="nucleotide sequence ID" value="NZ_JAAABI010000001.1"/>
</dbReference>
<dbReference type="Proteomes" id="UP000667650">
    <property type="component" value="Unassembled WGS sequence"/>
</dbReference>
<keyword evidence="1" id="KW-0732">Signal</keyword>
<dbReference type="InterPro" id="IPR003737">
    <property type="entry name" value="GlcNAc_PI_deacetylase-related"/>
</dbReference>
<sequence>MRNFWVSLLAIVIVSASLAAQKPNKPTSAEIYHDLQKLNFLGTALYIAAHPDDENTRLISYLSNHDKARTAYLSITRGDGGQNLIGPELRELLGVLRTQELLAARRIDGGEQRFTRANDFGYSKNPKETLRIWDKEKVLGDVVWAIRTLKPDVIVNRFDHRTPGSTHGHHTSSAMLSLEAFDLSNNPQAFSDQLQLTSTWQPRRVFFNTSWWFYGSQENFEKADKSNMLKLDVGVYYPELGLSNNEIASSASSQHLCQGFGRVTTRGSQDEYVELLKGDLPTNNNLFDGINTSWSRIAGGEAIGTILHKVEDNFDFRNPSKHVPELVRAYQLLQNVEDEHWKKIKSEELKSLILACSGLYLEANSQAASTTPGSSVALQIETVNRSDRPIHLKEIILMPTGKILPVNQQLTHNKKESFQLDFEVRAATPYSNPYWLNQPGTLGMYPVAEQIMIGIPETPSAFSTQFILDFDGVEIPFKKPVVYRYSKPEKGELYEPFVVLPQATSRFDEKVLVFSEAVPKDVSVTIKAGKDSISGMVALALPAGWHASPNHILFSIDKKGQEQAVTFKVTPPHKESEGHISSIVTIGDKVFDKELVQIDYDHVPKQSILLASQAKVVRMDIQKTGEHIAYIMGAGDKVPESLEQIGYTVHNLVPEDIQEGALDKYDAVVVGIRAYNVLDALKFKQPLLFDYVKNGGNMIVQYNTANRWRKQFEAIAPYSLTLSRNRVTDENAPVEIIAKNHSLVNFPNKIQTDDFDGWVQERGLYYPNKWDERFTPVLSMNDEDETPSQGALLAAPYGQGYYIYTGLSFFRELPAGVSGAYKLFANMLSIGKNEVKTDSNVKG</sequence>
<comment type="caution">
    <text evidence="2">The sequence shown here is derived from an EMBL/GenBank/DDBJ whole genome shotgun (WGS) entry which is preliminary data.</text>
</comment>
<dbReference type="SUPFAM" id="SSF102588">
    <property type="entry name" value="LmbE-like"/>
    <property type="match status" value="1"/>
</dbReference>
<accession>A0A964TAA6</accession>
<dbReference type="SUPFAM" id="SSF52317">
    <property type="entry name" value="Class I glutamine amidotransferase-like"/>
    <property type="match status" value="1"/>
</dbReference>
<dbReference type="InterPro" id="IPR029062">
    <property type="entry name" value="Class_I_gatase-like"/>
</dbReference>
<dbReference type="EMBL" id="JAAABI010000001">
    <property type="protein sequence ID" value="NAY91167.1"/>
    <property type="molecule type" value="Genomic_DNA"/>
</dbReference>
<evidence type="ECO:0000256" key="1">
    <source>
        <dbReference type="SAM" id="SignalP"/>
    </source>
</evidence>
<keyword evidence="3" id="KW-1185">Reference proteome</keyword>
<feature type="chain" id="PRO_5037331758" evidence="1">
    <location>
        <begin position="20"/>
        <end position="843"/>
    </location>
</feature>
<evidence type="ECO:0000313" key="3">
    <source>
        <dbReference type="Proteomes" id="UP000667650"/>
    </source>
</evidence>